<dbReference type="RefSeq" id="WP_030892443.1">
    <property type="nucleotide sequence ID" value="NZ_JBIRHZ010000003.1"/>
</dbReference>
<dbReference type="EMBL" id="LGUT01004206">
    <property type="protein sequence ID" value="KOG57021.1"/>
    <property type="molecule type" value="Genomic_DNA"/>
</dbReference>
<accession>A0ABR5IT10</accession>
<sequence length="688" mass="76509">MALKFEDVLHARLGKLNDAVGDWSAMITKLDQLADEASNGMKAQSDKARWQGENASVTRPFVDKTSKEFRDAVTQATSIRNILRDGHTAFQNAKDDLRHIVDHPPKGVTIWPDGVVARSVHPDRRGKGNTDPGPTMETMDSVRDQITRCLNKATEADETVARALHAIVAKHPYDFGSDSYASLADFKKQDRERSLKDAETAVQLASKGPKMSDAELARFNELLADNKDNPVFSERFATRLGAEGTLDFYAGLTDPRQSPRPSDARIKELGETQKNLGLVLAQATHSDSPQMRQWKQDIIHLGPEVLDLPNHQKAYGFQVMSNLMRTGVYEKNFLNDYGNALVKTDKDMKLPRNFWNGPLVQNNHLNFGADNDFGRDPMTGFLKALSHNPAASTTFFNSTEPQDNAAYLLKDRLYFPDGMKDDGPLAARDAAGAALFSAATGMNPDDTKAPFVEHTVEHQQVLDRSLRYLSETGDDFPPEIRDDMAKVLANHGDTVHRAASSLDAESTPLDRKQLLEVMKQVSRDQGAYGILNEGLNREMVHQIHDGHPSDPRETLLRAGHTTGFLEEARYLALKTDKEDPSWDAKWGYHLFGGAANFIPVVGDATQRGIDAVAYKWQLEEQKRIDQHLSDNNNQTFSVREDQLKALQEEWVKANPHHPNANNTYVLEHDIGGAAYDGNNRAKGLAGAQ</sequence>
<proteinExistence type="predicted"/>
<feature type="region of interest" description="Disordered" evidence="1">
    <location>
        <begin position="119"/>
        <end position="138"/>
    </location>
</feature>
<name>A0ABR5IT10_9ACTN</name>
<evidence type="ECO:0000256" key="1">
    <source>
        <dbReference type="SAM" id="MobiDB-lite"/>
    </source>
</evidence>
<protein>
    <recommendedName>
        <fullName evidence="4">AG2 protein</fullName>
    </recommendedName>
</protein>
<comment type="caution">
    <text evidence="2">The sequence shown here is derived from an EMBL/GenBank/DDBJ whole genome shotgun (WGS) entry which is preliminary data.</text>
</comment>
<gene>
    <name evidence="2" type="ORF">ADK38_43100</name>
</gene>
<keyword evidence="3" id="KW-1185">Reference proteome</keyword>
<evidence type="ECO:0000313" key="3">
    <source>
        <dbReference type="Proteomes" id="UP000037020"/>
    </source>
</evidence>
<organism evidence="2 3">
    <name type="scientific">Streptomyces varsoviensis</name>
    <dbReference type="NCBI Taxonomy" id="67373"/>
    <lineage>
        <taxon>Bacteria</taxon>
        <taxon>Bacillati</taxon>
        <taxon>Actinomycetota</taxon>
        <taxon>Actinomycetes</taxon>
        <taxon>Kitasatosporales</taxon>
        <taxon>Streptomycetaceae</taxon>
        <taxon>Streptomyces</taxon>
    </lineage>
</organism>
<dbReference type="Proteomes" id="UP000037020">
    <property type="component" value="Unassembled WGS sequence"/>
</dbReference>
<reference evidence="2 3" key="1">
    <citation type="submission" date="2015-07" db="EMBL/GenBank/DDBJ databases">
        <authorList>
            <person name="Ju K.-S."/>
            <person name="Doroghazi J.R."/>
            <person name="Metcalf W.W."/>
        </authorList>
    </citation>
    <scope>NUCLEOTIDE SEQUENCE [LARGE SCALE GENOMIC DNA]</scope>
    <source>
        <strain evidence="2 3">NRRL B-3589</strain>
    </source>
</reference>
<evidence type="ECO:0008006" key="4">
    <source>
        <dbReference type="Google" id="ProtNLM"/>
    </source>
</evidence>
<evidence type="ECO:0000313" key="2">
    <source>
        <dbReference type="EMBL" id="KOG57021.1"/>
    </source>
</evidence>